<evidence type="ECO:0000256" key="5">
    <source>
        <dbReference type="ARBA" id="ARBA00014713"/>
    </source>
</evidence>
<evidence type="ECO:0000256" key="14">
    <source>
        <dbReference type="ARBA" id="ARBA00032119"/>
    </source>
</evidence>
<comment type="similarity">
    <text evidence="3 15">Belongs to the peptidase M49 family.</text>
</comment>
<evidence type="ECO:0000256" key="9">
    <source>
        <dbReference type="ARBA" id="ARBA00022723"/>
    </source>
</evidence>
<dbReference type="PANTHER" id="PTHR23422">
    <property type="entry name" value="DIPEPTIDYL PEPTIDASE III-RELATED"/>
    <property type="match status" value="1"/>
</dbReference>
<reference evidence="18 19" key="1">
    <citation type="submission" date="2015-04" db="EMBL/GenBank/DDBJ databases">
        <title>Complete genome sequence of Schizopora paradoxa KUC8140, a cosmopolitan wood degrader in East Asia.</title>
        <authorList>
            <consortium name="DOE Joint Genome Institute"/>
            <person name="Min B."/>
            <person name="Park H."/>
            <person name="Jang Y."/>
            <person name="Kim J.-J."/>
            <person name="Kim K.H."/>
            <person name="Pangilinan J."/>
            <person name="Lipzen A."/>
            <person name="Riley R."/>
            <person name="Grigoriev I.V."/>
            <person name="Spatafora J.W."/>
            <person name="Choi I.-G."/>
        </authorList>
    </citation>
    <scope>NUCLEOTIDE SEQUENCE [LARGE SCALE GENOMIC DNA]</scope>
    <source>
        <strain evidence="18 19">KUC8140</strain>
    </source>
</reference>
<dbReference type="PIRSF" id="PIRSF007828">
    <property type="entry name" value="Dipeptidyl-peptidase_III"/>
    <property type="match status" value="1"/>
</dbReference>
<evidence type="ECO:0000256" key="10">
    <source>
        <dbReference type="ARBA" id="ARBA00022801"/>
    </source>
</evidence>
<dbReference type="EC" id="3.4.14.4" evidence="4 15"/>
<keyword evidence="11 15" id="KW-0862">Zinc</keyword>
<evidence type="ECO:0000256" key="1">
    <source>
        <dbReference type="ARBA" id="ARBA00001336"/>
    </source>
</evidence>
<dbReference type="AlphaFoldDB" id="A0A0H2RX52"/>
<dbReference type="FunFam" id="3.30.540.30:FF:000001">
    <property type="entry name" value="Dipeptidyl peptidase 3"/>
    <property type="match status" value="1"/>
</dbReference>
<evidence type="ECO:0000256" key="12">
    <source>
        <dbReference type="ARBA" id="ARBA00023049"/>
    </source>
</evidence>
<evidence type="ECO:0000256" key="7">
    <source>
        <dbReference type="ARBA" id="ARBA00022490"/>
    </source>
</evidence>
<dbReference type="InParanoid" id="A0A0H2RX52"/>
<evidence type="ECO:0000256" key="4">
    <source>
        <dbReference type="ARBA" id="ARBA00012063"/>
    </source>
</evidence>
<dbReference type="PANTHER" id="PTHR23422:SF11">
    <property type="entry name" value="DIPEPTIDYL PEPTIDASE 3"/>
    <property type="match status" value="1"/>
</dbReference>
<organism evidence="18 19">
    <name type="scientific">Schizopora paradoxa</name>
    <dbReference type="NCBI Taxonomy" id="27342"/>
    <lineage>
        <taxon>Eukaryota</taxon>
        <taxon>Fungi</taxon>
        <taxon>Dikarya</taxon>
        <taxon>Basidiomycota</taxon>
        <taxon>Agaricomycotina</taxon>
        <taxon>Agaricomycetes</taxon>
        <taxon>Hymenochaetales</taxon>
        <taxon>Schizoporaceae</taxon>
        <taxon>Schizopora</taxon>
    </lineage>
</organism>
<protein>
    <recommendedName>
        <fullName evidence="5 15">Dipeptidyl peptidase 3</fullName>
        <ecNumber evidence="4 15">3.4.14.4</ecNumber>
    </recommendedName>
    <alternativeName>
        <fullName evidence="13 15">Dipeptidyl aminopeptidase III</fullName>
    </alternativeName>
    <alternativeName>
        <fullName evidence="14 15">Dipeptidyl peptidase III</fullName>
    </alternativeName>
</protein>
<feature type="binding site" evidence="17">
    <location>
        <position position="439"/>
    </location>
    <ligand>
        <name>Zn(2+)</name>
        <dbReference type="ChEBI" id="CHEBI:29105"/>
        <note>catalytic</note>
    </ligand>
</feature>
<dbReference type="Proteomes" id="UP000053477">
    <property type="component" value="Unassembled WGS sequence"/>
</dbReference>
<evidence type="ECO:0000313" key="18">
    <source>
        <dbReference type="EMBL" id="KLO16192.1"/>
    </source>
</evidence>
<dbReference type="GO" id="GO:0006508">
    <property type="term" value="P:proteolysis"/>
    <property type="evidence" value="ECO:0007669"/>
    <property type="project" value="UniProtKB-KW"/>
</dbReference>
<evidence type="ECO:0000256" key="6">
    <source>
        <dbReference type="ARBA" id="ARBA00022438"/>
    </source>
</evidence>
<evidence type="ECO:0000256" key="16">
    <source>
        <dbReference type="PIRSR" id="PIRSR007828-1"/>
    </source>
</evidence>
<comment type="catalytic activity">
    <reaction evidence="1 15">
        <text>Release of an N-terminal dipeptide from a peptide comprising four or more residues, with broad specificity. Also acts on dipeptidyl 2-naphthylamides.</text>
        <dbReference type="EC" id="3.4.14.4"/>
    </reaction>
</comment>
<evidence type="ECO:0000256" key="3">
    <source>
        <dbReference type="ARBA" id="ARBA00010200"/>
    </source>
</evidence>
<evidence type="ECO:0000256" key="2">
    <source>
        <dbReference type="ARBA" id="ARBA00004496"/>
    </source>
</evidence>
<dbReference type="Gene3D" id="3.30.540.30">
    <property type="match status" value="3"/>
</dbReference>
<dbReference type="GO" id="GO:0046872">
    <property type="term" value="F:metal ion binding"/>
    <property type="evidence" value="ECO:0007669"/>
    <property type="project" value="UniProtKB-KW"/>
</dbReference>
<dbReference type="EMBL" id="KQ085919">
    <property type="protein sequence ID" value="KLO16192.1"/>
    <property type="molecule type" value="Genomic_DNA"/>
</dbReference>
<gene>
    <name evidence="18" type="ORF">SCHPADRAFT_901728</name>
</gene>
<keyword evidence="12 15" id="KW-0482">Metalloprotease</keyword>
<comment type="subcellular location">
    <subcellularLocation>
        <location evidence="2">Cytoplasm</location>
    </subcellularLocation>
</comment>
<dbReference type="Pfam" id="PF03571">
    <property type="entry name" value="Peptidase_M49"/>
    <property type="match status" value="1"/>
</dbReference>
<keyword evidence="6 15" id="KW-0031">Aminopeptidase</keyword>
<keyword evidence="10 15" id="KW-0378">Hydrolase</keyword>
<evidence type="ECO:0000256" key="11">
    <source>
        <dbReference type="ARBA" id="ARBA00022833"/>
    </source>
</evidence>
<feature type="active site" evidence="16">
    <location>
        <position position="440"/>
    </location>
</feature>
<keyword evidence="19" id="KW-1185">Reference proteome</keyword>
<dbReference type="FunFam" id="3.30.540.30:FF:000002">
    <property type="entry name" value="Dipeptidyl peptidase 3"/>
    <property type="match status" value="1"/>
</dbReference>
<accession>A0A0H2RX52</accession>
<evidence type="ECO:0000256" key="13">
    <source>
        <dbReference type="ARBA" id="ARBA00031288"/>
    </source>
</evidence>
<keyword evidence="9 15" id="KW-0479">Metal-binding</keyword>
<dbReference type="STRING" id="27342.A0A0H2RX52"/>
<dbReference type="GO" id="GO:0005737">
    <property type="term" value="C:cytoplasm"/>
    <property type="evidence" value="ECO:0007669"/>
    <property type="project" value="UniProtKB-SubCell"/>
</dbReference>
<proteinExistence type="inferred from homology"/>
<evidence type="ECO:0000256" key="15">
    <source>
        <dbReference type="PIRNR" id="PIRNR007828"/>
    </source>
</evidence>
<feature type="binding site" evidence="17">
    <location>
        <position position="444"/>
    </location>
    <ligand>
        <name>Zn(2+)</name>
        <dbReference type="ChEBI" id="CHEBI:29105"/>
        <note>catalytic</note>
    </ligand>
</feature>
<keyword evidence="8 15" id="KW-0645">Protease</keyword>
<comment type="cofactor">
    <cofactor evidence="15 17">
        <name>Zn(2+)</name>
        <dbReference type="ChEBI" id="CHEBI:29105"/>
    </cofactor>
    <text evidence="15 17">Binds 1 zinc ion per subunit.</text>
</comment>
<dbReference type="GO" id="GO:0004177">
    <property type="term" value="F:aminopeptidase activity"/>
    <property type="evidence" value="ECO:0007669"/>
    <property type="project" value="UniProtKB-KW"/>
</dbReference>
<dbReference type="InterPro" id="IPR039461">
    <property type="entry name" value="Peptidase_M49"/>
</dbReference>
<evidence type="ECO:0000256" key="17">
    <source>
        <dbReference type="PIRSR" id="PIRSR007828-2"/>
    </source>
</evidence>
<dbReference type="OrthoDB" id="4694525at2759"/>
<name>A0A0H2RX52_9AGAM</name>
<evidence type="ECO:0000313" key="19">
    <source>
        <dbReference type="Proteomes" id="UP000053477"/>
    </source>
</evidence>
<dbReference type="InterPro" id="IPR005317">
    <property type="entry name" value="Dipeptidyl-peptase3"/>
</dbReference>
<sequence length="691" mass="77550">MTVDAEKFYADKRLPICGLNVSKSFAQLSEKEKRYTYHLSKASWAGARIIQGQWTPQARSLFDLLVQTFSEDGKIGDLRRMKSASGVGDDEWKDLLMYTAQTLSNLVNYKSFGFSKIVPRTPPSSFAAVVKASSNSQTAVLLWEELQDHIYSLQPEASLTIGKRCEGHVNNYYMGEVVDDAEVADIQVAAEKLGIDVLNTRVEKQNSTSYVLHIASTEQREGEHVVEVKGAKATLKIRHGDFAQTLHKVVSELEEAKKYAANQNQIDMIEGYIDSFRAGSIEDHKRGSRAWVKDIGPVVECYIGFIESYVDPYGGRAEWEGFTAIVDKQLSARYETLVARAPELIKNMPWGKEFEVDAFSKPDFTALEIVNFATGDMPVGINIPNYYEIRESVGFKNVTLMNVLTAKSPDEELTFIHPDEVALFNAWDNIVNEVGTANHELLGHGTGKLFKENADGSKNFDPEKIINPLTGKSVSSWYKPGQTPDSVLGEVSSSFEECRAEATELFLVSNKEILQIFDIISPKDVEDIQYVTFLAMCRNGLRAMQFYDPITKKHGQAHMQARLGIAQHLIRSGIAHLEITRNDSGKIQNIYVRVDRSKVLSEGRSCIGKLLVDLQVRRSTADGAGAREFYNTLTTPLPSWDGEIRDFVLERKQPRKLFVQPNTFVQQNTVQLKEYPLTVEGLIESVIERDL</sequence>
<dbReference type="GO" id="GO:0008235">
    <property type="term" value="F:metalloexopeptidase activity"/>
    <property type="evidence" value="ECO:0007669"/>
    <property type="project" value="InterPro"/>
</dbReference>
<keyword evidence="7 15" id="KW-0963">Cytoplasm</keyword>
<evidence type="ECO:0000256" key="8">
    <source>
        <dbReference type="ARBA" id="ARBA00022670"/>
    </source>
</evidence>
<feature type="binding site" evidence="17">
    <location>
        <position position="497"/>
    </location>
    <ligand>
        <name>Zn(2+)</name>
        <dbReference type="ChEBI" id="CHEBI:29105"/>
        <note>catalytic</note>
    </ligand>
</feature>
<dbReference type="GO" id="GO:0008239">
    <property type="term" value="F:dipeptidyl-peptidase activity"/>
    <property type="evidence" value="ECO:0007669"/>
    <property type="project" value="UniProtKB-UniRule"/>
</dbReference>